<reference evidence="12 13" key="1">
    <citation type="submission" date="2011-08" db="EMBL/GenBank/DDBJ databases">
        <authorList>
            <person name="Liu Z.J."/>
            <person name="Shi F.L."/>
            <person name="Lu J.Q."/>
            <person name="Li M."/>
            <person name="Wang Z.L."/>
        </authorList>
    </citation>
    <scope>NUCLEOTIDE SEQUENCE [LARGE SCALE GENOMIC DNA]</scope>
    <source>
        <strain evidence="12 13">USNM 41457</strain>
    </source>
</reference>
<dbReference type="OMA" id="CCVITGW"/>
<organism evidence="12 13">
    <name type="scientific">Edhazardia aedis (strain USNM 41457)</name>
    <name type="common">Microsporidian parasite</name>
    <dbReference type="NCBI Taxonomy" id="1003232"/>
    <lineage>
        <taxon>Eukaryota</taxon>
        <taxon>Fungi</taxon>
        <taxon>Fungi incertae sedis</taxon>
        <taxon>Microsporidia</taxon>
        <taxon>Edhazardia</taxon>
    </lineage>
</organism>
<evidence type="ECO:0000256" key="3">
    <source>
        <dbReference type="ARBA" id="ARBA00022448"/>
    </source>
</evidence>
<protein>
    <recommendedName>
        <fullName evidence="11">V-ATPase proteolipid subunit C-like domain-containing protein</fullName>
    </recommendedName>
</protein>
<dbReference type="AlphaFoldDB" id="J9D3S1"/>
<proteinExistence type="inferred from homology"/>
<name>J9D3S1_EDHAE</name>
<keyword evidence="3 10" id="KW-0813">Transport</keyword>
<accession>J9D3S1</accession>
<comment type="function">
    <text evidence="10">Proton-conducting pore forming of the V0 complex of vacuolar(H+)-ATPase (V-ATPase), a multisubunit enzyme composed of a peripheral complex (V1) that hydrolyzes ATP and a membrane integral complex (V0) that translocates protons. V-ATPase is responsible for acidifying and maintaining the pH of intracellular compartments.</text>
</comment>
<feature type="transmembrane region" description="Helical" evidence="10">
    <location>
        <begin position="87"/>
        <end position="107"/>
    </location>
</feature>
<feature type="transmembrane region" description="Helical" evidence="10">
    <location>
        <begin position="55"/>
        <end position="75"/>
    </location>
</feature>
<dbReference type="SUPFAM" id="SSF81333">
    <property type="entry name" value="F1F0 ATP synthase subunit C"/>
    <property type="match status" value="1"/>
</dbReference>
<evidence type="ECO:0000313" key="12">
    <source>
        <dbReference type="EMBL" id="EJW02189.1"/>
    </source>
</evidence>
<comment type="function">
    <text evidence="8">Proton-conducting pore forming subunit of the V0 complex of vacuolar(H+)-ATPase (V-ATPase), a multisubunit enzyme composed of a peripheral complex (V1) that hydrolyzes ATP and a membrane integral complex (V0) that translocates protons. V-ATPase is responsible for acidifying and maintaining the pH of intracellular compartments.</text>
</comment>
<comment type="caution">
    <text evidence="12">The sequence shown here is derived from an EMBL/GenBank/DDBJ whole genome shotgun (WGS) entry which is preliminary data.</text>
</comment>
<dbReference type="GO" id="GO:0005774">
    <property type="term" value="C:vacuolar membrane"/>
    <property type="evidence" value="ECO:0007669"/>
    <property type="project" value="UniProtKB-ARBA"/>
</dbReference>
<dbReference type="STRING" id="1003232.J9D3S1"/>
<dbReference type="GO" id="GO:0046961">
    <property type="term" value="F:proton-transporting ATPase activity, rotational mechanism"/>
    <property type="evidence" value="ECO:0007669"/>
    <property type="project" value="InterPro"/>
</dbReference>
<keyword evidence="13" id="KW-1185">Reference proteome</keyword>
<dbReference type="InParanoid" id="J9D3S1"/>
<evidence type="ECO:0000256" key="9">
    <source>
        <dbReference type="ARBA" id="ARBA00046480"/>
    </source>
</evidence>
<dbReference type="Pfam" id="PF00137">
    <property type="entry name" value="ATP-synt_C"/>
    <property type="match status" value="1"/>
</dbReference>
<comment type="subcellular location">
    <subcellularLocation>
        <location evidence="1">Membrane</location>
        <topology evidence="1">Multi-pass membrane protein</topology>
    </subcellularLocation>
</comment>
<evidence type="ECO:0000256" key="6">
    <source>
        <dbReference type="ARBA" id="ARBA00023065"/>
    </source>
</evidence>
<evidence type="ECO:0000256" key="4">
    <source>
        <dbReference type="ARBA" id="ARBA00022692"/>
    </source>
</evidence>
<dbReference type="InterPro" id="IPR000245">
    <property type="entry name" value="ATPase_proteolipid_csu"/>
</dbReference>
<feature type="domain" description="V-ATPase proteolipid subunit C-like" evidence="11">
    <location>
        <begin position="91"/>
        <end position="147"/>
    </location>
</feature>
<keyword evidence="4 10" id="KW-0812">Transmembrane</keyword>
<dbReference type="HOGENOM" id="CLU_135788_0_0_1"/>
<keyword evidence="5 10" id="KW-1133">Transmembrane helix</keyword>
<dbReference type="OrthoDB" id="1744869at2759"/>
<evidence type="ECO:0000256" key="10">
    <source>
        <dbReference type="RuleBase" id="RU363060"/>
    </source>
</evidence>
<dbReference type="PRINTS" id="PR00122">
    <property type="entry name" value="VACATPASE"/>
</dbReference>
<evidence type="ECO:0000256" key="5">
    <source>
        <dbReference type="ARBA" id="ARBA00022989"/>
    </source>
</evidence>
<evidence type="ECO:0000256" key="7">
    <source>
        <dbReference type="ARBA" id="ARBA00023136"/>
    </source>
</evidence>
<evidence type="ECO:0000256" key="1">
    <source>
        <dbReference type="ARBA" id="ARBA00004141"/>
    </source>
</evidence>
<dbReference type="InterPro" id="IPR002379">
    <property type="entry name" value="ATPase_proteolipid_c-like_dom"/>
</dbReference>
<reference evidence="13" key="2">
    <citation type="submission" date="2015-07" db="EMBL/GenBank/DDBJ databases">
        <title>Contrasting host-pathogen interactions and genome evolution in two generalist and specialist microsporidian pathogens of mosquitoes.</title>
        <authorList>
            <consortium name="The Broad Institute Genomics Platform"/>
            <consortium name="The Broad Institute Genome Sequencing Center for Infectious Disease"/>
            <person name="Cuomo C.A."/>
            <person name="Sanscrainte N.D."/>
            <person name="Goldberg J.M."/>
            <person name="Heiman D."/>
            <person name="Young S."/>
            <person name="Zeng Q."/>
            <person name="Becnel J.J."/>
            <person name="Birren B.W."/>
        </authorList>
    </citation>
    <scope>NUCLEOTIDE SEQUENCE [LARGE SCALE GENOMIC DNA]</scope>
    <source>
        <strain evidence="13">USNM 41457</strain>
    </source>
</reference>
<dbReference type="Gene3D" id="1.20.120.610">
    <property type="entry name" value="lithium bound rotor ring of v- atpase"/>
    <property type="match status" value="1"/>
</dbReference>
<sequence>MNAIQDDEVYFNALRSAGLILGLGSTFVGVGLGLRESVIGICLSAECKPDLSLTIVPFAFITASIIYSLIIFFMVRNVQINNYEAAFKFLTATLISGIGGFCSSWANGGIARYACVTKSKQKKFTTQFFLMMIFAELIALFALIMTIAYAPKTS</sequence>
<comment type="subunit">
    <text evidence="9 10">V-ATPase is a heteromultimeric enzyme composed of a peripheral catalytic V1 complex (components A to H) attached to an integral membrane V0 proton pore complex (components: a, c, c', c'', d, e, f and VOA1). The decameric c-ring forms the proton-conducting pore, and is composed of eight proteolipid subunits c, one subunit c' and one subunit c''.</text>
</comment>
<gene>
    <name evidence="12" type="ORF">EDEG_03365</name>
</gene>
<evidence type="ECO:0000256" key="8">
    <source>
        <dbReference type="ARBA" id="ARBA00045519"/>
    </source>
</evidence>
<dbReference type="Proteomes" id="UP000003163">
    <property type="component" value="Unassembled WGS sequence"/>
</dbReference>
<evidence type="ECO:0000259" key="11">
    <source>
        <dbReference type="Pfam" id="PF00137"/>
    </source>
</evidence>
<feature type="transmembrane region" description="Helical" evidence="10">
    <location>
        <begin position="128"/>
        <end position="150"/>
    </location>
</feature>
<feature type="transmembrane region" description="Helical" evidence="10">
    <location>
        <begin position="12"/>
        <end position="34"/>
    </location>
</feature>
<keyword evidence="6 10" id="KW-0406">Ion transport</keyword>
<comment type="similarity">
    <text evidence="2 10">Belongs to the V-ATPase proteolipid subunit family.</text>
</comment>
<dbReference type="GO" id="GO:0033179">
    <property type="term" value="C:proton-transporting V-type ATPase, V0 domain"/>
    <property type="evidence" value="ECO:0007669"/>
    <property type="project" value="InterPro"/>
</dbReference>
<evidence type="ECO:0000256" key="2">
    <source>
        <dbReference type="ARBA" id="ARBA00007296"/>
    </source>
</evidence>
<dbReference type="InterPro" id="IPR035921">
    <property type="entry name" value="F/V-ATP_Csub_sf"/>
</dbReference>
<dbReference type="VEuPathDB" id="MicrosporidiaDB:EDEG_03365"/>
<dbReference type="EMBL" id="AFBI03000084">
    <property type="protein sequence ID" value="EJW02189.1"/>
    <property type="molecule type" value="Genomic_DNA"/>
</dbReference>
<keyword evidence="7 10" id="KW-0472">Membrane</keyword>
<evidence type="ECO:0000313" key="13">
    <source>
        <dbReference type="Proteomes" id="UP000003163"/>
    </source>
</evidence>